<comment type="caution">
    <text evidence="1">The sequence shown here is derived from an EMBL/GenBank/DDBJ whole genome shotgun (WGS) entry which is preliminary data.</text>
</comment>
<keyword evidence="2" id="KW-1185">Reference proteome</keyword>
<proteinExistence type="predicted"/>
<name>A0A2N7VWM3_9BURK</name>
<evidence type="ECO:0000313" key="1">
    <source>
        <dbReference type="EMBL" id="PMS21539.1"/>
    </source>
</evidence>
<accession>A0A2N7VWM3</accession>
<organism evidence="1 2">
    <name type="scientific">Trinickia dabaoshanensis</name>
    <dbReference type="NCBI Taxonomy" id="564714"/>
    <lineage>
        <taxon>Bacteria</taxon>
        <taxon>Pseudomonadati</taxon>
        <taxon>Pseudomonadota</taxon>
        <taxon>Betaproteobacteria</taxon>
        <taxon>Burkholderiales</taxon>
        <taxon>Burkholderiaceae</taxon>
        <taxon>Trinickia</taxon>
    </lineage>
</organism>
<gene>
    <name evidence="1" type="ORF">C0Z18_06620</name>
</gene>
<evidence type="ECO:0000313" key="2">
    <source>
        <dbReference type="Proteomes" id="UP000235616"/>
    </source>
</evidence>
<reference evidence="1 2" key="1">
    <citation type="submission" date="2018-01" db="EMBL/GenBank/DDBJ databases">
        <title>Whole genome analyses suggest that Burkholderia sensu lato contains two further novel genera in the rhizoxinica-symbiotica group Mycetohabitans gen. nov., and Trinickia gen. nov.: implications for the evolution of diazotrophy and nodulation in the Burkholderiaceae.</title>
        <authorList>
            <person name="Estrada-de los Santos P."/>
            <person name="Palmer M."/>
            <person name="Chavez-Ramirez B."/>
            <person name="Beukes C."/>
            <person name="Steenkamp E.T."/>
            <person name="Hirsch A.M."/>
            <person name="Manyaka P."/>
            <person name="Maluk M."/>
            <person name="Lafos M."/>
            <person name="Crook M."/>
            <person name="Gross E."/>
            <person name="Simon M.F."/>
            <person name="Bueno dos Reis Junior F."/>
            <person name="Poole P.S."/>
            <person name="Venter S.N."/>
            <person name="James E.K."/>
        </authorList>
    </citation>
    <scope>NUCLEOTIDE SEQUENCE [LARGE SCALE GENOMIC DNA]</scope>
    <source>
        <strain evidence="1 2">GIMN1.004</strain>
    </source>
</reference>
<dbReference type="EMBL" id="PNYA01000005">
    <property type="protein sequence ID" value="PMS21539.1"/>
    <property type="molecule type" value="Genomic_DNA"/>
</dbReference>
<sequence length="76" mass="8425">MPPHVRKVLKSIATLHPATGKRAKPLQLAQIERLTAWLDRQIARVQQTGDARMQFSHLRNPTLVLLGFGAAFAPTS</sequence>
<dbReference type="Proteomes" id="UP000235616">
    <property type="component" value="Unassembled WGS sequence"/>
</dbReference>
<dbReference type="OrthoDB" id="8630841at2"/>
<protein>
    <submittedName>
        <fullName evidence="1">Uncharacterized protein</fullName>
    </submittedName>
</protein>
<dbReference type="AlphaFoldDB" id="A0A2N7VWM3"/>
<dbReference type="RefSeq" id="WP_102644605.1">
    <property type="nucleotide sequence ID" value="NZ_PNYA01000005.1"/>
</dbReference>